<comment type="cofactor">
    <cofactor evidence="1">
        <name>heme</name>
        <dbReference type="ChEBI" id="CHEBI:30413"/>
    </cofactor>
</comment>
<comment type="subcellular location">
    <subcellularLocation>
        <location evidence="2">Microsome membrane</location>
    </subcellularLocation>
</comment>
<keyword evidence="6" id="KW-0479">Metal-binding</keyword>
<keyword evidence="7" id="KW-0256">Endoplasmic reticulum</keyword>
<dbReference type="Pfam" id="PF00067">
    <property type="entry name" value="p450"/>
    <property type="match status" value="1"/>
</dbReference>
<evidence type="ECO:0000313" key="12">
    <source>
        <dbReference type="EMBL" id="OQV16720.1"/>
    </source>
</evidence>
<evidence type="ECO:0000256" key="1">
    <source>
        <dbReference type="ARBA" id="ARBA00001971"/>
    </source>
</evidence>
<keyword evidence="5" id="KW-0349">Heme</keyword>
<dbReference type="InterPro" id="IPR036396">
    <property type="entry name" value="Cyt_P450_sf"/>
</dbReference>
<dbReference type="InterPro" id="IPR001128">
    <property type="entry name" value="Cyt_P450"/>
</dbReference>
<dbReference type="EMBL" id="MTYJ01000071">
    <property type="protein sequence ID" value="OQV16720.1"/>
    <property type="molecule type" value="Genomic_DNA"/>
</dbReference>
<sequence>MQDAILWERDKLNEEIRKRKGESFNPRKALVNAAANVIASVAFGRTYKQGEEALAGINDSITSGMKQVLKAQLDQVVPMLRFIPFIASFRKDLNDSFQPGKRFLSGIVKEHTVEHKAEVRGILWICGWMKTGKVTDRARALLSNVWRPCCWTFLLVLLKRYYNF</sequence>
<dbReference type="SUPFAM" id="SSF48264">
    <property type="entry name" value="Cytochrome P450"/>
    <property type="match status" value="1"/>
</dbReference>
<dbReference type="GO" id="GO:0004508">
    <property type="term" value="F:steroid 17-alpha-monooxygenase activity"/>
    <property type="evidence" value="ECO:0007669"/>
    <property type="project" value="TreeGrafter"/>
</dbReference>
<evidence type="ECO:0000256" key="9">
    <source>
        <dbReference type="ARBA" id="ARBA00023002"/>
    </source>
</evidence>
<evidence type="ECO:0000256" key="7">
    <source>
        <dbReference type="ARBA" id="ARBA00022824"/>
    </source>
</evidence>
<organism evidence="12 13">
    <name type="scientific">Hypsibius exemplaris</name>
    <name type="common">Freshwater tardigrade</name>
    <dbReference type="NCBI Taxonomy" id="2072580"/>
    <lineage>
        <taxon>Eukaryota</taxon>
        <taxon>Metazoa</taxon>
        <taxon>Ecdysozoa</taxon>
        <taxon>Tardigrada</taxon>
        <taxon>Eutardigrada</taxon>
        <taxon>Parachela</taxon>
        <taxon>Hypsibioidea</taxon>
        <taxon>Hypsibiidae</taxon>
        <taxon>Hypsibius</taxon>
    </lineage>
</organism>
<evidence type="ECO:0000256" key="2">
    <source>
        <dbReference type="ARBA" id="ARBA00004524"/>
    </source>
</evidence>
<dbReference type="GO" id="GO:0042446">
    <property type="term" value="P:hormone biosynthetic process"/>
    <property type="evidence" value="ECO:0007669"/>
    <property type="project" value="TreeGrafter"/>
</dbReference>
<evidence type="ECO:0000256" key="3">
    <source>
        <dbReference type="ARBA" id="ARBA00010617"/>
    </source>
</evidence>
<comment type="caution">
    <text evidence="12">The sequence shown here is derived from an EMBL/GenBank/DDBJ whole genome shotgun (WGS) entry which is preliminary data.</text>
</comment>
<evidence type="ECO:0000256" key="4">
    <source>
        <dbReference type="ARBA" id="ARBA00012109"/>
    </source>
</evidence>
<evidence type="ECO:0000256" key="5">
    <source>
        <dbReference type="ARBA" id="ARBA00022617"/>
    </source>
</evidence>
<accession>A0A1W0WNC2</accession>
<protein>
    <recommendedName>
        <fullName evidence="4">unspecific monooxygenase</fullName>
        <ecNumber evidence="4">1.14.14.1</ecNumber>
    </recommendedName>
</protein>
<comment type="similarity">
    <text evidence="3">Belongs to the cytochrome P450 family.</text>
</comment>
<evidence type="ECO:0000256" key="11">
    <source>
        <dbReference type="ARBA" id="ARBA00023033"/>
    </source>
</evidence>
<proteinExistence type="inferred from homology"/>
<dbReference type="Gene3D" id="1.10.630.10">
    <property type="entry name" value="Cytochrome P450"/>
    <property type="match status" value="1"/>
</dbReference>
<dbReference type="GO" id="GO:0042448">
    <property type="term" value="P:progesterone metabolic process"/>
    <property type="evidence" value="ECO:0007669"/>
    <property type="project" value="TreeGrafter"/>
</dbReference>
<gene>
    <name evidence="12" type="ORF">BV898_09228</name>
</gene>
<dbReference type="Proteomes" id="UP000192578">
    <property type="component" value="Unassembled WGS sequence"/>
</dbReference>
<keyword evidence="13" id="KW-1185">Reference proteome</keyword>
<dbReference type="AlphaFoldDB" id="A0A1W0WNC2"/>
<evidence type="ECO:0000256" key="10">
    <source>
        <dbReference type="ARBA" id="ARBA00023004"/>
    </source>
</evidence>
<dbReference type="PANTHER" id="PTHR24289:SF21">
    <property type="entry name" value="CYTOCHROME P450 1A"/>
    <property type="match status" value="1"/>
</dbReference>
<dbReference type="PANTHER" id="PTHR24289">
    <property type="entry name" value="STEROID 17-ALPHA-HYDROXYLASE/17,20 LYASE"/>
    <property type="match status" value="1"/>
</dbReference>
<evidence type="ECO:0000313" key="13">
    <source>
        <dbReference type="Proteomes" id="UP000192578"/>
    </source>
</evidence>
<keyword evidence="10" id="KW-0408">Iron</keyword>
<dbReference type="EC" id="1.14.14.1" evidence="4"/>
<keyword evidence="9" id="KW-0560">Oxidoreductase</keyword>
<dbReference type="GO" id="GO:0005506">
    <property type="term" value="F:iron ion binding"/>
    <property type="evidence" value="ECO:0007669"/>
    <property type="project" value="InterPro"/>
</dbReference>
<dbReference type="GO" id="GO:0020037">
    <property type="term" value="F:heme binding"/>
    <property type="evidence" value="ECO:0007669"/>
    <property type="project" value="InterPro"/>
</dbReference>
<evidence type="ECO:0000256" key="8">
    <source>
        <dbReference type="ARBA" id="ARBA00022848"/>
    </source>
</evidence>
<keyword evidence="11" id="KW-0503">Monooxygenase</keyword>
<keyword evidence="8" id="KW-0492">Microsome</keyword>
<evidence type="ECO:0000256" key="6">
    <source>
        <dbReference type="ARBA" id="ARBA00022723"/>
    </source>
</evidence>
<reference evidence="13" key="1">
    <citation type="submission" date="2017-01" db="EMBL/GenBank/DDBJ databases">
        <title>Comparative genomics of anhydrobiosis in the tardigrade Hypsibius dujardini.</title>
        <authorList>
            <person name="Yoshida Y."/>
            <person name="Koutsovoulos G."/>
            <person name="Laetsch D."/>
            <person name="Stevens L."/>
            <person name="Kumar S."/>
            <person name="Horikawa D."/>
            <person name="Ishino K."/>
            <person name="Komine S."/>
            <person name="Tomita M."/>
            <person name="Blaxter M."/>
            <person name="Arakawa K."/>
        </authorList>
    </citation>
    <scope>NUCLEOTIDE SEQUENCE [LARGE SCALE GENOMIC DNA]</scope>
    <source>
        <strain evidence="13">Z151</strain>
    </source>
</reference>
<dbReference type="OrthoDB" id="3934656at2759"/>
<name>A0A1W0WNC2_HYPEX</name>